<dbReference type="Proteomes" id="UP001174210">
    <property type="component" value="Unassembled WGS sequence"/>
</dbReference>
<name>A0ABT8IVK5_9MICO</name>
<organism evidence="4 5">
    <name type="scientific">Leifsonia virtsii</name>
    <dbReference type="NCBI Taxonomy" id="3035915"/>
    <lineage>
        <taxon>Bacteria</taxon>
        <taxon>Bacillati</taxon>
        <taxon>Actinomycetota</taxon>
        <taxon>Actinomycetes</taxon>
        <taxon>Micrococcales</taxon>
        <taxon>Microbacteriaceae</taxon>
        <taxon>Leifsonia</taxon>
    </lineage>
</organism>
<evidence type="ECO:0000256" key="3">
    <source>
        <dbReference type="PROSITE-ProRule" id="PRU00023"/>
    </source>
</evidence>
<evidence type="ECO:0000256" key="1">
    <source>
        <dbReference type="ARBA" id="ARBA00022737"/>
    </source>
</evidence>
<dbReference type="PROSITE" id="PS50297">
    <property type="entry name" value="ANK_REP_REGION"/>
    <property type="match status" value="1"/>
</dbReference>
<dbReference type="SMART" id="SM00248">
    <property type="entry name" value="ANK"/>
    <property type="match status" value="3"/>
</dbReference>
<dbReference type="PANTHER" id="PTHR24171:SF8">
    <property type="entry name" value="BRCA1-ASSOCIATED RING DOMAIN PROTEIN 1"/>
    <property type="match status" value="1"/>
</dbReference>
<dbReference type="RefSeq" id="WP_301217204.1">
    <property type="nucleotide sequence ID" value="NZ_JAROCB010000002.1"/>
</dbReference>
<keyword evidence="2 3" id="KW-0040">ANK repeat</keyword>
<keyword evidence="1" id="KW-0677">Repeat</keyword>
<sequence length="136" mass="14420">MTKSAKLPRTTALHDAVAAHGGPERIAEVLRAGADIDEQDSSGNTALFLAASLGDLDAVTALLDAGADLEVENAWGNTPLWGATIRSRGDGTIIEALLRRGADPDHVNSAGNSPRMLAERVENYDLGRFFPERNGR</sequence>
<keyword evidence="5" id="KW-1185">Reference proteome</keyword>
<dbReference type="PANTHER" id="PTHR24171">
    <property type="entry name" value="ANKYRIN REPEAT DOMAIN-CONTAINING PROTEIN 39-RELATED"/>
    <property type="match status" value="1"/>
</dbReference>
<evidence type="ECO:0000313" key="4">
    <source>
        <dbReference type="EMBL" id="MDN4596820.1"/>
    </source>
</evidence>
<dbReference type="EMBL" id="JAROCB010000002">
    <property type="protein sequence ID" value="MDN4596820.1"/>
    <property type="molecule type" value="Genomic_DNA"/>
</dbReference>
<feature type="repeat" description="ANK" evidence="3">
    <location>
        <begin position="75"/>
        <end position="109"/>
    </location>
</feature>
<protein>
    <submittedName>
        <fullName evidence="4">Ankyrin repeat domain-containing protein</fullName>
    </submittedName>
</protein>
<dbReference type="InterPro" id="IPR002110">
    <property type="entry name" value="Ankyrin_rpt"/>
</dbReference>
<reference evidence="4" key="1">
    <citation type="submission" date="2023-03" db="EMBL/GenBank/DDBJ databases">
        <title>MT1 and MT2 Draft Genomes of Novel Species.</title>
        <authorList>
            <person name="Venkateswaran K."/>
        </authorList>
    </citation>
    <scope>NUCLEOTIDE SEQUENCE</scope>
    <source>
        <strain evidence="4">F6_8S_P_1A</strain>
    </source>
</reference>
<evidence type="ECO:0000313" key="5">
    <source>
        <dbReference type="Proteomes" id="UP001174210"/>
    </source>
</evidence>
<proteinExistence type="predicted"/>
<dbReference type="Gene3D" id="1.25.40.20">
    <property type="entry name" value="Ankyrin repeat-containing domain"/>
    <property type="match status" value="1"/>
</dbReference>
<dbReference type="SUPFAM" id="SSF48403">
    <property type="entry name" value="Ankyrin repeat"/>
    <property type="match status" value="1"/>
</dbReference>
<dbReference type="InterPro" id="IPR036770">
    <property type="entry name" value="Ankyrin_rpt-contain_sf"/>
</dbReference>
<feature type="repeat" description="ANK" evidence="3">
    <location>
        <begin position="42"/>
        <end position="74"/>
    </location>
</feature>
<evidence type="ECO:0000256" key="2">
    <source>
        <dbReference type="ARBA" id="ARBA00023043"/>
    </source>
</evidence>
<gene>
    <name evidence="4" type="ORF">P5G59_06695</name>
</gene>
<dbReference type="PROSITE" id="PS50088">
    <property type="entry name" value="ANK_REPEAT"/>
    <property type="match status" value="2"/>
</dbReference>
<dbReference type="Pfam" id="PF12796">
    <property type="entry name" value="Ank_2"/>
    <property type="match status" value="1"/>
</dbReference>
<accession>A0ABT8IVK5</accession>
<comment type="caution">
    <text evidence="4">The sequence shown here is derived from an EMBL/GenBank/DDBJ whole genome shotgun (WGS) entry which is preliminary data.</text>
</comment>